<evidence type="ECO:0000256" key="17">
    <source>
        <dbReference type="SAM" id="MobiDB-lite"/>
    </source>
</evidence>
<keyword evidence="21" id="KW-1185">Reference proteome</keyword>
<dbReference type="Gene3D" id="3.40.50.300">
    <property type="entry name" value="P-loop containing nucleotide triphosphate hydrolases"/>
    <property type="match status" value="1"/>
</dbReference>
<evidence type="ECO:0000256" key="14">
    <source>
        <dbReference type="ARBA" id="ARBA00024784"/>
    </source>
</evidence>
<dbReference type="FunFam" id="3.40.50.300:FF:000209">
    <property type="entry name" value="Cell division protein FtsK"/>
    <property type="match status" value="1"/>
</dbReference>
<dbReference type="InterPro" id="IPR025199">
    <property type="entry name" value="FtsK_4TM"/>
</dbReference>
<dbReference type="InterPro" id="IPR002543">
    <property type="entry name" value="FtsK_dom"/>
</dbReference>
<name>A0A0K1XHL3_9GAMM</name>
<evidence type="ECO:0000313" key="20">
    <source>
        <dbReference type="EMBL" id="AKX60658.1"/>
    </source>
</evidence>
<feature type="coiled-coil region" evidence="16">
    <location>
        <begin position="208"/>
        <end position="235"/>
    </location>
</feature>
<comment type="similarity">
    <text evidence="2">Belongs to the FtsK/SpoIIIE/SftA family.</text>
</comment>
<keyword evidence="12 18" id="KW-0472">Membrane</keyword>
<dbReference type="InterPro" id="IPR036390">
    <property type="entry name" value="WH_DNA-bd_sf"/>
</dbReference>
<dbReference type="PANTHER" id="PTHR22683:SF41">
    <property type="entry name" value="DNA TRANSLOCASE FTSK"/>
    <property type="match status" value="1"/>
</dbReference>
<dbReference type="Gene3D" id="3.30.980.40">
    <property type="match status" value="1"/>
</dbReference>
<dbReference type="InterPro" id="IPR050206">
    <property type="entry name" value="FtsK/SpoIIIE/SftA"/>
</dbReference>
<dbReference type="CDD" id="cd01127">
    <property type="entry name" value="TrwB_TraG_TraD_VirD4"/>
    <property type="match status" value="1"/>
</dbReference>
<evidence type="ECO:0000256" key="4">
    <source>
        <dbReference type="ARBA" id="ARBA00022475"/>
    </source>
</evidence>
<dbReference type="Proteomes" id="UP000063953">
    <property type="component" value="Chromosome"/>
</dbReference>
<organism evidence="20 21">
    <name type="scientific">Thiopseudomonas alkaliphila</name>
    <dbReference type="NCBI Taxonomy" id="1697053"/>
    <lineage>
        <taxon>Bacteria</taxon>
        <taxon>Pseudomonadati</taxon>
        <taxon>Pseudomonadota</taxon>
        <taxon>Gammaproteobacteria</taxon>
        <taxon>Pseudomonadales</taxon>
        <taxon>Pseudomonadaceae</taxon>
        <taxon>Thiopseudomonas</taxon>
    </lineage>
</organism>
<evidence type="ECO:0000256" key="6">
    <source>
        <dbReference type="ARBA" id="ARBA00022692"/>
    </source>
</evidence>
<dbReference type="InterPro" id="IPR041027">
    <property type="entry name" value="FtsK_alpha"/>
</dbReference>
<reference evidence="20 21" key="1">
    <citation type="journal article" date="2015" name="Genome Announc.">
        <title>Genome Sequences of Oblitimonas alkaliphila gen. nov. sp. nov. (Proposed), a Novel Bacterium of the Pseudomonadaceae Family.</title>
        <authorList>
            <person name="Lauer A.C."/>
            <person name="Nicholson A.C."/>
            <person name="Humrighouse B.W."/>
            <person name="Emery B."/>
            <person name="Drobish A."/>
            <person name="Juieng P."/>
            <person name="Loparev V."/>
            <person name="McQuiston J.R."/>
        </authorList>
    </citation>
    <scope>NUCLEOTIDE SEQUENCE [LARGE SCALE GENOMIC DNA]</scope>
    <source>
        <strain evidence="20 21">E5571</strain>
    </source>
</reference>
<dbReference type="SUPFAM" id="SSF46785">
    <property type="entry name" value="Winged helix' DNA-binding domain"/>
    <property type="match status" value="1"/>
</dbReference>
<dbReference type="EMBL" id="CP012365">
    <property type="protein sequence ID" value="AKX60658.1"/>
    <property type="molecule type" value="Genomic_DNA"/>
</dbReference>
<dbReference type="InterPro" id="IPR036388">
    <property type="entry name" value="WH-like_DNA-bd_sf"/>
</dbReference>
<proteinExistence type="inferred from homology"/>
<dbReference type="PATRIC" id="fig|1698449.3.peg.2238"/>
<keyword evidence="10 18" id="KW-1133">Transmembrane helix</keyword>
<dbReference type="SUPFAM" id="SSF52540">
    <property type="entry name" value="P-loop containing nucleoside triphosphate hydrolases"/>
    <property type="match status" value="1"/>
</dbReference>
<sequence length="984" mass="107105">MSKQKSSERQPISWHEQVQVRMKEGLVLLLVVLSVFFWMVLISFNPKDPSFSQASMDAVPVQNWGGRLGAWVADILFSAVGYFAWVFPILLVIKTIQVFLRRYQPIELDSKVLVIRSVGFILLMVSGAGLAYIFQLKPADQLTNYNIIGETLGGIAVSLLNSQGASLLLFAAFLIGFTTFTNLSWFNLMEKIGKYALVLWERLASNFQDRQQRRAELAEQAAEEMLEEEDELDAQPVASLKQRKEPELTSFSAMVDTADTTSGFDQQPAIAFENVSSLASIRDQLVREPVAPVSGPKIHRVAPAARPAPVSEPAMHVAPVVAIDEPEDKTEVSVSTRFIRRPASERTEPTLSSLTLEEDYLVTEEDAFDVAPLTELDTAIDQPAPASAPEVASAAPSAASQTASESLADMSVPSISRSYQTEQPNQFAQWQPSTSPNLVTAQTFAAAQPVSPAAPESAVSQPTIGPATPAMYHPEPVASAPITPMTTVDRGLVGTLPPLSLLDTPSAKAISYSEQELMEMSHTLETKLKEFGVQVTVESVHPGPVVTRFEIELAPGIKVSRITNLAKDLARSMAMISVRVVEVIPGKTTVGIEVPNENRQIVRLVEVIDTPEFEDKQSAVSLGLGHDISGQPVTADLAKMPHLLVAGTTGSGKSVGVNAMILSILFKSTPEDARLIMIDPKMLELSIYEGIPHLLCPVVTDMKEAANALRWCVAEMERRYKLMAAMGVRNLAGFNEKIRQAEMAGQPLADPTYRKQSPDDLPPTLTKLPTIVVVVDEFADMIMIVGKKVEELIARIAQKARAAGIHLILATQRPSVDVITGLIKANIPTRMAFQVSSKIDSRTILDQGGAEQLLGHGDMLYLPSGTSVPTRVHGAFVSDEEVHRVVDAWKQRGAPDYIEEILVGEEESEATMATDGEEDDPLFDEAVYFVTESRRASISAVQRKLRVGYNRAARMIEAMEAAGIVSEAAHNGSREVIAPPPVKD</sequence>
<feature type="domain" description="FtsK" evidence="19">
    <location>
        <begin position="630"/>
        <end position="842"/>
    </location>
</feature>
<dbReference type="PANTHER" id="PTHR22683">
    <property type="entry name" value="SPORULATION PROTEIN RELATED"/>
    <property type="match status" value="1"/>
</dbReference>
<feature type="transmembrane region" description="Helical" evidence="18">
    <location>
        <begin position="26"/>
        <end position="44"/>
    </location>
</feature>
<evidence type="ECO:0000256" key="13">
    <source>
        <dbReference type="ARBA" id="ARBA00023306"/>
    </source>
</evidence>
<evidence type="ECO:0000256" key="8">
    <source>
        <dbReference type="ARBA" id="ARBA00022829"/>
    </source>
</evidence>
<protein>
    <recommendedName>
        <fullName evidence="3">DNA translocase FtsK</fullName>
    </recommendedName>
</protein>
<dbReference type="GO" id="GO:0003677">
    <property type="term" value="F:DNA binding"/>
    <property type="evidence" value="ECO:0007669"/>
    <property type="project" value="UniProtKB-KW"/>
</dbReference>
<dbReference type="STRING" id="1697053.AKN87_01445"/>
<accession>A0A0K1XHL3</accession>
<dbReference type="GO" id="GO:0007059">
    <property type="term" value="P:chromosome segregation"/>
    <property type="evidence" value="ECO:0007669"/>
    <property type="project" value="UniProtKB-KW"/>
</dbReference>
<evidence type="ECO:0000256" key="3">
    <source>
        <dbReference type="ARBA" id="ARBA00020887"/>
    </source>
</evidence>
<dbReference type="GO" id="GO:0005886">
    <property type="term" value="C:plasma membrane"/>
    <property type="evidence" value="ECO:0007669"/>
    <property type="project" value="UniProtKB-SubCell"/>
</dbReference>
<evidence type="ECO:0000256" key="15">
    <source>
        <dbReference type="PROSITE-ProRule" id="PRU00289"/>
    </source>
</evidence>
<keyword evidence="4" id="KW-1003">Cell membrane</keyword>
<feature type="region of interest" description="Disordered" evidence="17">
    <location>
        <begin position="384"/>
        <end position="409"/>
    </location>
</feature>
<dbReference type="Pfam" id="PF09397">
    <property type="entry name" value="FtsK_gamma"/>
    <property type="match status" value="1"/>
</dbReference>
<evidence type="ECO:0000259" key="19">
    <source>
        <dbReference type="PROSITE" id="PS50901"/>
    </source>
</evidence>
<dbReference type="Gene3D" id="1.10.10.10">
    <property type="entry name" value="Winged helix-like DNA-binding domain superfamily/Winged helix DNA-binding domain"/>
    <property type="match status" value="1"/>
</dbReference>
<dbReference type="GO" id="GO:0005524">
    <property type="term" value="F:ATP binding"/>
    <property type="evidence" value="ECO:0007669"/>
    <property type="project" value="UniProtKB-UniRule"/>
</dbReference>
<dbReference type="GO" id="GO:0051301">
    <property type="term" value="P:cell division"/>
    <property type="evidence" value="ECO:0007669"/>
    <property type="project" value="UniProtKB-KW"/>
</dbReference>
<evidence type="ECO:0000256" key="12">
    <source>
        <dbReference type="ARBA" id="ARBA00023136"/>
    </source>
</evidence>
<keyword evidence="11" id="KW-0238">DNA-binding</keyword>
<keyword evidence="5" id="KW-0132">Cell division</keyword>
<dbReference type="FunFam" id="3.30.980.40:FF:000001">
    <property type="entry name" value="DNA translocase FtsK"/>
    <property type="match status" value="1"/>
</dbReference>
<evidence type="ECO:0000256" key="2">
    <source>
        <dbReference type="ARBA" id="ARBA00006474"/>
    </source>
</evidence>
<gene>
    <name evidence="20" type="ORF">AKN88_11105</name>
</gene>
<feature type="binding site" evidence="15">
    <location>
        <begin position="647"/>
        <end position="654"/>
    </location>
    <ligand>
        <name>ATP</name>
        <dbReference type="ChEBI" id="CHEBI:30616"/>
    </ligand>
</feature>
<evidence type="ECO:0000313" key="21">
    <source>
        <dbReference type="Proteomes" id="UP000063953"/>
    </source>
</evidence>
<keyword evidence="7 15" id="KW-0547">Nucleotide-binding</keyword>
<keyword evidence="8" id="KW-0159">Chromosome partition</keyword>
<evidence type="ECO:0000256" key="7">
    <source>
        <dbReference type="ARBA" id="ARBA00022741"/>
    </source>
</evidence>
<comment type="function">
    <text evidence="14">Essential cell division protein that coordinates cell division and chromosome segregation. The N-terminus is involved in assembly of the cell-division machinery. The C-terminus functions as a DNA motor that moves dsDNA in an ATP-dependent manner towards the dif recombination site, which is located within the replication terminus region. Translocation stops specifically at Xer-dif sites, where FtsK interacts with the Xer recombinase, allowing activation of chromosome unlinking by recombination. FtsK orienting polar sequences (KOPS) guide the direction of DNA translocation. FtsK can remove proteins from DNA as it translocates, but translocation stops specifically at XerCD-dif site, thereby preventing removal of XerC and XerD from dif.</text>
</comment>
<keyword evidence="16" id="KW-0175">Coiled coil</keyword>
<comment type="subcellular location">
    <subcellularLocation>
        <location evidence="1">Cell membrane</location>
        <topology evidence="1">Multi-pass membrane protein</topology>
    </subcellularLocation>
</comment>
<keyword evidence="9 15" id="KW-0067">ATP-binding</keyword>
<dbReference type="InterPro" id="IPR027417">
    <property type="entry name" value="P-loop_NTPase"/>
</dbReference>
<evidence type="ECO:0000256" key="11">
    <source>
        <dbReference type="ARBA" id="ARBA00023125"/>
    </source>
</evidence>
<dbReference type="PROSITE" id="PS50901">
    <property type="entry name" value="FTSK"/>
    <property type="match status" value="1"/>
</dbReference>
<evidence type="ECO:0000256" key="10">
    <source>
        <dbReference type="ARBA" id="ARBA00022989"/>
    </source>
</evidence>
<keyword evidence="6 18" id="KW-0812">Transmembrane</keyword>
<evidence type="ECO:0000256" key="9">
    <source>
        <dbReference type="ARBA" id="ARBA00022840"/>
    </source>
</evidence>
<feature type="compositionally biased region" description="Low complexity" evidence="17">
    <location>
        <begin position="384"/>
        <end position="406"/>
    </location>
</feature>
<dbReference type="Pfam" id="PF13491">
    <property type="entry name" value="FtsK_4TM"/>
    <property type="match status" value="1"/>
</dbReference>
<evidence type="ECO:0000256" key="5">
    <source>
        <dbReference type="ARBA" id="ARBA00022618"/>
    </source>
</evidence>
<evidence type="ECO:0000256" key="16">
    <source>
        <dbReference type="SAM" id="Coils"/>
    </source>
</evidence>
<feature type="transmembrane region" description="Helical" evidence="18">
    <location>
        <begin position="68"/>
        <end position="93"/>
    </location>
</feature>
<dbReference type="InterPro" id="IPR018541">
    <property type="entry name" value="Ftsk_gamma"/>
</dbReference>
<dbReference type="AlphaFoldDB" id="A0A0K1XHL3"/>
<dbReference type="Pfam" id="PF17854">
    <property type="entry name" value="FtsK_alpha"/>
    <property type="match status" value="1"/>
</dbReference>
<evidence type="ECO:0000256" key="1">
    <source>
        <dbReference type="ARBA" id="ARBA00004651"/>
    </source>
</evidence>
<dbReference type="SMART" id="SM00843">
    <property type="entry name" value="Ftsk_gamma"/>
    <property type="match status" value="1"/>
</dbReference>
<dbReference type="Pfam" id="PF01580">
    <property type="entry name" value="FtsK_SpoIIIE"/>
    <property type="match status" value="1"/>
</dbReference>
<feature type="transmembrane region" description="Helical" evidence="18">
    <location>
        <begin position="113"/>
        <end position="134"/>
    </location>
</feature>
<evidence type="ECO:0000256" key="18">
    <source>
        <dbReference type="SAM" id="Phobius"/>
    </source>
</evidence>
<feature type="transmembrane region" description="Helical" evidence="18">
    <location>
        <begin position="167"/>
        <end position="188"/>
    </location>
</feature>
<keyword evidence="13" id="KW-0131">Cell cycle</keyword>